<dbReference type="InterPro" id="IPR005162">
    <property type="entry name" value="Retrotrans_gag_dom"/>
</dbReference>
<dbReference type="SUPFAM" id="SSF56672">
    <property type="entry name" value="DNA/RNA polymerases"/>
    <property type="match status" value="1"/>
</dbReference>
<evidence type="ECO:0000256" key="2">
    <source>
        <dbReference type="SAM" id="MobiDB-lite"/>
    </source>
</evidence>
<accession>A0ABM2YNP9</accession>
<keyword evidence="1" id="KW-0863">Zinc-finger</keyword>
<evidence type="ECO:0000259" key="3">
    <source>
        <dbReference type="PROSITE" id="PS50158"/>
    </source>
</evidence>
<feature type="region of interest" description="Disordered" evidence="2">
    <location>
        <begin position="293"/>
        <end position="329"/>
    </location>
</feature>
<feature type="compositionally biased region" description="Polar residues" evidence="2">
    <location>
        <begin position="16"/>
        <end position="25"/>
    </location>
</feature>
<dbReference type="InterPro" id="IPR043128">
    <property type="entry name" value="Rev_trsase/Diguanyl_cyclase"/>
</dbReference>
<dbReference type="PROSITE" id="PS50158">
    <property type="entry name" value="ZF_CCHC"/>
    <property type="match status" value="1"/>
</dbReference>
<feature type="compositionally biased region" description="Low complexity" evidence="2">
    <location>
        <begin position="390"/>
        <end position="401"/>
    </location>
</feature>
<feature type="compositionally biased region" description="Basic and acidic residues" evidence="2">
    <location>
        <begin position="304"/>
        <end position="318"/>
    </location>
</feature>
<dbReference type="PANTHER" id="PTHR34482">
    <property type="entry name" value="DNA DAMAGE-INDUCIBLE PROTEIN 1-LIKE"/>
    <property type="match status" value="1"/>
</dbReference>
<feature type="region of interest" description="Disordered" evidence="2">
    <location>
        <begin position="1"/>
        <end position="29"/>
    </location>
</feature>
<reference evidence="4" key="1">
    <citation type="journal article" date="2020" name="Nat. Genet.">
        <title>Genomic diversifications of five Gossypium allopolyploid species and their impact on cotton improvement.</title>
        <authorList>
            <person name="Chen Z.J."/>
            <person name="Sreedasyam A."/>
            <person name="Ando A."/>
            <person name="Song Q."/>
            <person name="De Santiago L.M."/>
            <person name="Hulse-Kemp A.M."/>
            <person name="Ding M."/>
            <person name="Ye W."/>
            <person name="Kirkbride R.C."/>
            <person name="Jenkins J."/>
            <person name="Plott C."/>
            <person name="Lovell J."/>
            <person name="Lin Y.M."/>
            <person name="Vaughn R."/>
            <person name="Liu B."/>
            <person name="Simpson S."/>
            <person name="Scheffler B.E."/>
            <person name="Wen L."/>
            <person name="Saski C.A."/>
            <person name="Grover C.E."/>
            <person name="Hu G."/>
            <person name="Conover J.L."/>
            <person name="Carlson J.W."/>
            <person name="Shu S."/>
            <person name="Boston L.B."/>
            <person name="Williams M."/>
            <person name="Peterson D.G."/>
            <person name="McGee K."/>
            <person name="Jones D.C."/>
            <person name="Wendel J.F."/>
            <person name="Stelly D.M."/>
            <person name="Grimwood J."/>
            <person name="Schmutz J."/>
        </authorList>
    </citation>
    <scope>NUCLEOTIDE SEQUENCE [LARGE SCALE GENOMIC DNA]</scope>
    <source>
        <strain evidence="4">cv. TM-1</strain>
    </source>
</reference>
<evidence type="ECO:0000313" key="4">
    <source>
        <dbReference type="Proteomes" id="UP000818029"/>
    </source>
</evidence>
<dbReference type="Pfam" id="PF00098">
    <property type="entry name" value="zf-CCHC"/>
    <property type="match status" value="1"/>
</dbReference>
<feature type="region of interest" description="Disordered" evidence="2">
    <location>
        <begin position="544"/>
        <end position="635"/>
    </location>
</feature>
<dbReference type="InterPro" id="IPR001878">
    <property type="entry name" value="Znf_CCHC"/>
</dbReference>
<gene>
    <name evidence="5" type="primary">LOC107912785</name>
</gene>
<feature type="compositionally biased region" description="Basic and acidic residues" evidence="2">
    <location>
        <begin position="85"/>
        <end position="94"/>
    </location>
</feature>
<keyword evidence="4" id="KW-1185">Reference proteome</keyword>
<dbReference type="Proteomes" id="UP000818029">
    <property type="component" value="Chromosome A09"/>
</dbReference>
<dbReference type="InterPro" id="IPR043502">
    <property type="entry name" value="DNA/RNA_pol_sf"/>
</dbReference>
<dbReference type="GeneID" id="107912785"/>
<keyword evidence="1" id="KW-0862">Zinc</keyword>
<organism evidence="4 5">
    <name type="scientific">Gossypium hirsutum</name>
    <name type="common">Upland cotton</name>
    <name type="synonym">Gossypium mexicanum</name>
    <dbReference type="NCBI Taxonomy" id="3635"/>
    <lineage>
        <taxon>Eukaryota</taxon>
        <taxon>Viridiplantae</taxon>
        <taxon>Streptophyta</taxon>
        <taxon>Embryophyta</taxon>
        <taxon>Tracheophyta</taxon>
        <taxon>Spermatophyta</taxon>
        <taxon>Magnoliopsida</taxon>
        <taxon>eudicotyledons</taxon>
        <taxon>Gunneridae</taxon>
        <taxon>Pentapetalae</taxon>
        <taxon>rosids</taxon>
        <taxon>malvids</taxon>
        <taxon>Malvales</taxon>
        <taxon>Malvaceae</taxon>
        <taxon>Malvoideae</taxon>
        <taxon>Gossypium</taxon>
    </lineage>
</organism>
<dbReference type="Gene3D" id="4.10.60.10">
    <property type="entry name" value="Zinc finger, CCHC-type"/>
    <property type="match status" value="1"/>
</dbReference>
<dbReference type="Pfam" id="PF03732">
    <property type="entry name" value="Retrotrans_gag"/>
    <property type="match status" value="1"/>
</dbReference>
<name>A0ABM2YNP9_GOSHI</name>
<feature type="region of interest" description="Disordered" evidence="2">
    <location>
        <begin position="55"/>
        <end position="94"/>
    </location>
</feature>
<feature type="compositionally biased region" description="Basic residues" evidence="2">
    <location>
        <begin position="609"/>
        <end position="618"/>
    </location>
</feature>
<feature type="compositionally biased region" description="Acidic residues" evidence="2">
    <location>
        <begin position="625"/>
        <end position="634"/>
    </location>
</feature>
<keyword evidence="1" id="KW-0479">Metal-binding</keyword>
<dbReference type="RefSeq" id="XP_040932165.1">
    <property type="nucleotide sequence ID" value="XM_041076231.1"/>
</dbReference>
<feature type="region of interest" description="Disordered" evidence="2">
    <location>
        <begin position="377"/>
        <end position="418"/>
    </location>
</feature>
<protein>
    <recommendedName>
        <fullName evidence="3">CCHC-type domain-containing protein</fullName>
    </recommendedName>
</protein>
<evidence type="ECO:0000256" key="1">
    <source>
        <dbReference type="PROSITE-ProRule" id="PRU00047"/>
    </source>
</evidence>
<dbReference type="Gene3D" id="3.30.70.270">
    <property type="match status" value="1"/>
</dbReference>
<proteinExistence type="predicted"/>
<feature type="compositionally biased region" description="Basic and acidic residues" evidence="2">
    <location>
        <begin position="1"/>
        <end position="14"/>
    </location>
</feature>
<feature type="domain" description="CCHC-type" evidence="3">
    <location>
        <begin position="353"/>
        <end position="368"/>
    </location>
</feature>
<dbReference type="SMART" id="SM00343">
    <property type="entry name" value="ZnF_C2HC"/>
    <property type="match status" value="1"/>
</dbReference>
<sequence length="647" mass="74471">MLDIPERAEQEEVNSRIPNSEQRTISDVPISQMREQELKNMIYGIMNQWYTEMRQERNQAEPPPPPTAPSMVPPVAPPPPTTTESSKRSPLERLRKLGAEEFRGRTDDDPVKAEYWLQSLIRIFKEMACSPDDYLRCAVSLLKEEAYSWWETIEAVVPAEKISWEFFQNEFKKKYVGRRYLDKKKREFLDLRQGNKSVAEYEREFVYLSKYARDIIPTEEEMCIRFEEGLNDEIRMMIGGNEIREFVVLSDRAQKLEEVYNRKMQRDRKSKELFKRGASKSFSDFPVKKSREEISRTTSVSGRSGRDRPRQSDFRVFDRPTASVSSVQNASRPKCQYCGRYHFGECRTKMGACYKCGATDHLIRDCPQLQKDEVEQKEIQRTIPQRSRRSGQSSATGTTRSGTRESVGRSENRAPARTYAIRAREEATTPDVIAGDVISVGSENMDDTVRIISALSAQRLLRKGNEAFLAYILDTREAEHAQHLRIVLQILREKQLYAKLSKCEFWLHEVAFLGHIVSADGIRVDPSKVTAVVNWKVPKNVTEDNAQRLQSIEGDEKQEDTSVNGGNDEQMASEEEDAEKAKSKSATSRQNEKLYAVEGMLNTKMKRAENKRRKKAKNKLTSGDEAMDDDDDNYDFGVDYVKGKEQN</sequence>
<feature type="compositionally biased region" description="Basic and acidic residues" evidence="2">
    <location>
        <begin position="402"/>
        <end position="414"/>
    </location>
</feature>
<reference evidence="5" key="2">
    <citation type="submission" date="2025-08" db="UniProtKB">
        <authorList>
            <consortium name="RefSeq"/>
        </authorList>
    </citation>
    <scope>IDENTIFICATION</scope>
</reference>
<dbReference type="PANTHER" id="PTHR34482:SF36">
    <property type="entry name" value="RETROTRANSPOSON GAG DOMAIN-CONTAINING PROTEIN"/>
    <property type="match status" value="1"/>
</dbReference>
<feature type="compositionally biased region" description="Pro residues" evidence="2">
    <location>
        <begin position="61"/>
        <end position="81"/>
    </location>
</feature>
<evidence type="ECO:0000313" key="5">
    <source>
        <dbReference type="RefSeq" id="XP_040932165.1"/>
    </source>
</evidence>